<dbReference type="OrthoDB" id="2821964at2759"/>
<evidence type="ECO:0000313" key="1">
    <source>
        <dbReference type="EMBL" id="KAJ4385999.1"/>
    </source>
</evidence>
<name>A0A9W8YIN3_9PEZI</name>
<proteinExistence type="predicted"/>
<dbReference type="EMBL" id="JAPEVB010000006">
    <property type="protein sequence ID" value="KAJ4385999.1"/>
    <property type="molecule type" value="Genomic_DNA"/>
</dbReference>
<protein>
    <submittedName>
        <fullName evidence="1">Molybdenum cofactor sulfurase</fullName>
    </submittedName>
</protein>
<sequence>MNQPTTPPRSPASEKAECSVQNEHKCKPQDIYYYPPEIANDLQGVNLPDEIKAECFACAWEYTRCVIPQYTNWTRYVAFMRTIIIGIIAEFKGHMVDVSAGDEILGYNLQDVLDGLFKGTVGHELMCREYRSFLLITSEKTSEKRSGELFRRYVNSLAQSPRHWFRMRDCDALARFTVVSAMVCNDLDDAWFTDDQFEILTELGDVLYDAVAFYKHRSEGETNSTFAYMPPDLRLKAFHEARELLWALDVAWRRRDYHASVTNFIRFFGGPIHMMMRRYRFVEENLTIGKPEDENVVNQNRENFKLWNRVDARVQAQARIHRDEILRYRALLARSDELMFPELADFLETGGEGVCDKCLYRDSYGAQRTFQFGGVQLCDDCKAVWIRWCESLPARVAKAFPEVLDAPGHLGRGPTSKVKDLATSGYDYCIAA</sequence>
<organism evidence="1 2">
    <name type="scientific">Gnomoniopsis smithogilvyi</name>
    <dbReference type="NCBI Taxonomy" id="1191159"/>
    <lineage>
        <taxon>Eukaryota</taxon>
        <taxon>Fungi</taxon>
        <taxon>Dikarya</taxon>
        <taxon>Ascomycota</taxon>
        <taxon>Pezizomycotina</taxon>
        <taxon>Sordariomycetes</taxon>
        <taxon>Sordariomycetidae</taxon>
        <taxon>Diaporthales</taxon>
        <taxon>Gnomoniaceae</taxon>
        <taxon>Gnomoniopsis</taxon>
    </lineage>
</organism>
<comment type="caution">
    <text evidence="1">The sequence shown here is derived from an EMBL/GenBank/DDBJ whole genome shotgun (WGS) entry which is preliminary data.</text>
</comment>
<gene>
    <name evidence="1" type="primary">ABA3</name>
    <name evidence="1" type="ORF">N0V93_008890</name>
</gene>
<dbReference type="Proteomes" id="UP001140453">
    <property type="component" value="Unassembled WGS sequence"/>
</dbReference>
<accession>A0A9W8YIN3</accession>
<reference evidence="1" key="1">
    <citation type="submission" date="2022-10" db="EMBL/GenBank/DDBJ databases">
        <title>Tapping the CABI collections for fungal endophytes: first genome assemblies for Collariella, Neodidymelliopsis, Ascochyta clinopodiicola, Didymella pomorum, Didymosphaeria variabile, Neocosmospora piperis and Neocucurbitaria cava.</title>
        <authorList>
            <person name="Hill R."/>
        </authorList>
    </citation>
    <scope>NUCLEOTIDE SEQUENCE</scope>
    <source>
        <strain evidence="1">IMI 355082</strain>
    </source>
</reference>
<dbReference type="AlphaFoldDB" id="A0A9W8YIN3"/>
<evidence type="ECO:0000313" key="2">
    <source>
        <dbReference type="Proteomes" id="UP001140453"/>
    </source>
</evidence>
<keyword evidence="2" id="KW-1185">Reference proteome</keyword>